<dbReference type="SMART" id="SM00726">
    <property type="entry name" value="UIM"/>
    <property type="match status" value="2"/>
</dbReference>
<organism evidence="8 9">
    <name type="scientific">Lagenidium giganteum</name>
    <dbReference type="NCBI Taxonomy" id="4803"/>
    <lineage>
        <taxon>Eukaryota</taxon>
        <taxon>Sar</taxon>
        <taxon>Stramenopiles</taxon>
        <taxon>Oomycota</taxon>
        <taxon>Peronosporomycetes</taxon>
        <taxon>Pythiales</taxon>
        <taxon>Pythiaceae</taxon>
    </lineage>
</organism>
<accession>A0AAV2Z631</accession>
<dbReference type="InterPro" id="IPR050704">
    <property type="entry name" value="Peptidase_C85-like"/>
</dbReference>
<dbReference type="EMBL" id="DAKRPA010000052">
    <property type="protein sequence ID" value="DBA01157.1"/>
    <property type="molecule type" value="Genomic_DNA"/>
</dbReference>
<dbReference type="CDD" id="cd22752">
    <property type="entry name" value="OTU_OTUD5-like"/>
    <property type="match status" value="1"/>
</dbReference>
<dbReference type="GO" id="GO:0004843">
    <property type="term" value="F:cysteine-type deubiquitinase activity"/>
    <property type="evidence" value="ECO:0007669"/>
    <property type="project" value="UniProtKB-EC"/>
</dbReference>
<keyword evidence="4" id="KW-0645">Protease</keyword>
<dbReference type="GO" id="GO:0061578">
    <property type="term" value="F:K63-linked deubiquitinase activity"/>
    <property type="evidence" value="ECO:0007669"/>
    <property type="project" value="TreeGrafter"/>
</dbReference>
<dbReference type="Proteomes" id="UP001146120">
    <property type="component" value="Unassembled WGS sequence"/>
</dbReference>
<comment type="caution">
    <text evidence="8">The sequence shown here is derived from an EMBL/GenBank/DDBJ whole genome shotgun (WGS) entry which is preliminary data.</text>
</comment>
<dbReference type="Pfam" id="PF02809">
    <property type="entry name" value="UIM"/>
    <property type="match status" value="4"/>
</dbReference>
<evidence type="ECO:0000256" key="2">
    <source>
        <dbReference type="ARBA" id="ARBA00010407"/>
    </source>
</evidence>
<reference evidence="8" key="1">
    <citation type="submission" date="2022-11" db="EMBL/GenBank/DDBJ databases">
        <authorList>
            <person name="Morgan W.R."/>
            <person name="Tartar A."/>
        </authorList>
    </citation>
    <scope>NUCLEOTIDE SEQUENCE</scope>
    <source>
        <strain evidence="8">ARSEF 373</strain>
    </source>
</reference>
<dbReference type="SUPFAM" id="SSF54001">
    <property type="entry name" value="Cysteine proteinases"/>
    <property type="match status" value="1"/>
</dbReference>
<feature type="domain" description="OTU" evidence="7">
    <location>
        <begin position="169"/>
        <end position="301"/>
    </location>
</feature>
<dbReference type="PROSITE" id="PS50802">
    <property type="entry name" value="OTU"/>
    <property type="match status" value="1"/>
</dbReference>
<protein>
    <recommendedName>
        <fullName evidence="3">ubiquitinyl hydrolase 1</fullName>
        <ecNumber evidence="3">3.4.19.12</ecNumber>
    </recommendedName>
</protein>
<evidence type="ECO:0000256" key="3">
    <source>
        <dbReference type="ARBA" id="ARBA00012759"/>
    </source>
</evidence>
<dbReference type="SUPFAM" id="SSF63748">
    <property type="entry name" value="Tudor/PWWP/MBT"/>
    <property type="match status" value="1"/>
</dbReference>
<dbReference type="InterPro" id="IPR003323">
    <property type="entry name" value="OTU_dom"/>
</dbReference>
<dbReference type="InterPro" id="IPR038765">
    <property type="entry name" value="Papain-like_cys_pep_sf"/>
</dbReference>
<dbReference type="GO" id="GO:0016579">
    <property type="term" value="P:protein deubiquitination"/>
    <property type="evidence" value="ECO:0007669"/>
    <property type="project" value="TreeGrafter"/>
</dbReference>
<name>A0AAV2Z631_9STRA</name>
<sequence length="514" mass="58838">MEWRQQLHISDTLDAQNVFGIWCPAMILHIVNQEVHVRFLNMDDSWAKWFPIDSGQLAPEASKTLPGCMPLRREQVVAVRKADSMLWREAVVEDMRAVDIRVHYRSGLTEWLPFTPLLVAPAEEHLSYRNYSAQRQLSVNQSPETRSRVIQAQNPRFQHYRDTLLAHNLRLHPVEGDGNCLFRAVSHQVYGNDGHHGLVRRYCMDYMESEKDYFEPYIVGDMNDFMRYVTVKRRDGVWGDDPEIQAMCELYDRPAEIYAYDPVSGYRKLRTFHEHGARSRNRPPIRLSYYGGGHYDSIVGANHQTNLITEAPGVWEQRHIEYSRRMSLRRGGDGLEDAEAQSDRESTEMAQLEHILIESRSEFDAMNSNLEDTLKLSLQDGPHNAPESEQEALAEAQRISEMTAIQAELIEKAKQVSEEEEMKKAIAASLSEPHPSDVFEDDISAAIQASLAATHSAHDADSEEEEMRRALELSVQEYRSPVFDPLTVSGMDDITDADQLDELQRAIQASLQQP</sequence>
<dbReference type="EC" id="3.4.19.12" evidence="3"/>
<comment type="similarity">
    <text evidence="2">Belongs to the peptidase C85 family.</text>
</comment>
<dbReference type="AlphaFoldDB" id="A0AAV2Z631"/>
<keyword evidence="9" id="KW-1185">Reference proteome</keyword>
<dbReference type="GO" id="GO:0006508">
    <property type="term" value="P:proteolysis"/>
    <property type="evidence" value="ECO:0007669"/>
    <property type="project" value="UniProtKB-KW"/>
</dbReference>
<dbReference type="Pfam" id="PF02338">
    <property type="entry name" value="OTU"/>
    <property type="match status" value="1"/>
</dbReference>
<evidence type="ECO:0000256" key="4">
    <source>
        <dbReference type="ARBA" id="ARBA00022670"/>
    </source>
</evidence>
<dbReference type="PROSITE" id="PS50330">
    <property type="entry name" value="UIM"/>
    <property type="match status" value="1"/>
</dbReference>
<dbReference type="Gene3D" id="3.90.70.80">
    <property type="match status" value="1"/>
</dbReference>
<keyword evidence="6" id="KW-0378">Hydrolase</keyword>
<dbReference type="Gene3D" id="2.30.30.140">
    <property type="match status" value="1"/>
</dbReference>
<evidence type="ECO:0000313" key="8">
    <source>
        <dbReference type="EMBL" id="DBA01157.1"/>
    </source>
</evidence>
<evidence type="ECO:0000259" key="7">
    <source>
        <dbReference type="PROSITE" id="PS50802"/>
    </source>
</evidence>
<evidence type="ECO:0000256" key="6">
    <source>
        <dbReference type="ARBA" id="ARBA00022801"/>
    </source>
</evidence>
<keyword evidence="5" id="KW-0833">Ubl conjugation pathway</keyword>
<comment type="catalytic activity">
    <reaction evidence="1">
        <text>Thiol-dependent hydrolysis of ester, thioester, amide, peptide and isopeptide bonds formed by the C-terminal Gly of ubiquitin (a 76-residue protein attached to proteins as an intracellular targeting signal).</text>
        <dbReference type="EC" id="3.4.19.12"/>
    </reaction>
</comment>
<reference evidence="8" key="2">
    <citation type="journal article" date="2023" name="Microbiol Resour">
        <title>Decontamination and Annotation of the Draft Genome Sequence of the Oomycete Lagenidium giganteum ARSEF 373.</title>
        <authorList>
            <person name="Morgan W.R."/>
            <person name="Tartar A."/>
        </authorList>
    </citation>
    <scope>NUCLEOTIDE SEQUENCE</scope>
    <source>
        <strain evidence="8">ARSEF 373</strain>
    </source>
</reference>
<dbReference type="PANTHER" id="PTHR12419">
    <property type="entry name" value="OTU DOMAIN CONTAINING PROTEIN"/>
    <property type="match status" value="1"/>
</dbReference>
<evidence type="ECO:0000256" key="5">
    <source>
        <dbReference type="ARBA" id="ARBA00022786"/>
    </source>
</evidence>
<dbReference type="InterPro" id="IPR003903">
    <property type="entry name" value="UIM_dom"/>
</dbReference>
<evidence type="ECO:0000256" key="1">
    <source>
        <dbReference type="ARBA" id="ARBA00000707"/>
    </source>
</evidence>
<gene>
    <name evidence="8" type="ORF">N0F65_002292</name>
</gene>
<dbReference type="PANTHER" id="PTHR12419:SF4">
    <property type="entry name" value="OTU DOMAIN-CONTAINING PROTEIN 5"/>
    <property type="match status" value="1"/>
</dbReference>
<evidence type="ECO:0000313" key="9">
    <source>
        <dbReference type="Proteomes" id="UP001146120"/>
    </source>
</evidence>
<proteinExistence type="inferred from homology"/>